<dbReference type="HOGENOM" id="CLU_2559623_0_0_1"/>
<dbReference type="AlphaFoldDB" id="A0A0C3ERZ5"/>
<reference evidence="1 2" key="1">
    <citation type="submission" date="2014-04" db="EMBL/GenBank/DDBJ databases">
        <authorList>
            <consortium name="DOE Joint Genome Institute"/>
            <person name="Kuo A."/>
            <person name="Kohler A."/>
            <person name="Nagy L.G."/>
            <person name="Floudas D."/>
            <person name="Copeland A."/>
            <person name="Barry K.W."/>
            <person name="Cichocki N."/>
            <person name="Veneault-Fourrey C."/>
            <person name="LaButti K."/>
            <person name="Lindquist E.A."/>
            <person name="Lipzen A."/>
            <person name="Lundell T."/>
            <person name="Morin E."/>
            <person name="Murat C."/>
            <person name="Sun H."/>
            <person name="Tunlid A."/>
            <person name="Henrissat B."/>
            <person name="Grigoriev I.V."/>
            <person name="Hibbett D.S."/>
            <person name="Martin F."/>
            <person name="Nordberg H.P."/>
            <person name="Cantor M.N."/>
            <person name="Hua S.X."/>
        </authorList>
    </citation>
    <scope>NUCLEOTIDE SEQUENCE [LARGE SCALE GENOMIC DNA]</scope>
    <source>
        <strain evidence="1 2">Foug A</strain>
    </source>
</reference>
<protein>
    <submittedName>
        <fullName evidence="1">Uncharacterized protein</fullName>
    </submittedName>
</protein>
<dbReference type="STRING" id="1036808.A0A0C3ERZ5"/>
<reference evidence="2" key="2">
    <citation type="submission" date="2015-01" db="EMBL/GenBank/DDBJ databases">
        <title>Evolutionary Origins and Diversification of the Mycorrhizal Mutualists.</title>
        <authorList>
            <consortium name="DOE Joint Genome Institute"/>
            <consortium name="Mycorrhizal Genomics Consortium"/>
            <person name="Kohler A."/>
            <person name="Kuo A."/>
            <person name="Nagy L.G."/>
            <person name="Floudas D."/>
            <person name="Copeland A."/>
            <person name="Barry K.W."/>
            <person name="Cichocki N."/>
            <person name="Veneault-Fourrey C."/>
            <person name="LaButti K."/>
            <person name="Lindquist E.A."/>
            <person name="Lipzen A."/>
            <person name="Lundell T."/>
            <person name="Morin E."/>
            <person name="Murat C."/>
            <person name="Riley R."/>
            <person name="Ohm R."/>
            <person name="Sun H."/>
            <person name="Tunlid A."/>
            <person name="Henrissat B."/>
            <person name="Grigoriev I.V."/>
            <person name="Hibbett D.S."/>
            <person name="Martin F."/>
        </authorList>
    </citation>
    <scope>NUCLEOTIDE SEQUENCE [LARGE SCALE GENOMIC DNA]</scope>
    <source>
        <strain evidence="2">Foug A</strain>
    </source>
</reference>
<dbReference type="Proteomes" id="UP000053989">
    <property type="component" value="Unassembled WGS sequence"/>
</dbReference>
<dbReference type="OrthoDB" id="18529at2759"/>
<organism evidence="1 2">
    <name type="scientific">Scleroderma citrinum Foug A</name>
    <dbReference type="NCBI Taxonomy" id="1036808"/>
    <lineage>
        <taxon>Eukaryota</taxon>
        <taxon>Fungi</taxon>
        <taxon>Dikarya</taxon>
        <taxon>Basidiomycota</taxon>
        <taxon>Agaricomycotina</taxon>
        <taxon>Agaricomycetes</taxon>
        <taxon>Agaricomycetidae</taxon>
        <taxon>Boletales</taxon>
        <taxon>Sclerodermatineae</taxon>
        <taxon>Sclerodermataceae</taxon>
        <taxon>Scleroderma</taxon>
    </lineage>
</organism>
<dbReference type="EMBL" id="KN822004">
    <property type="protein sequence ID" value="KIM70581.1"/>
    <property type="molecule type" value="Genomic_DNA"/>
</dbReference>
<name>A0A0C3ERZ5_9AGAM</name>
<gene>
    <name evidence="1" type="ORF">SCLCIDRAFT_1206711</name>
</gene>
<evidence type="ECO:0000313" key="1">
    <source>
        <dbReference type="EMBL" id="KIM70581.1"/>
    </source>
</evidence>
<dbReference type="InParanoid" id="A0A0C3ERZ5"/>
<accession>A0A0C3ERZ5</accession>
<proteinExistence type="predicted"/>
<evidence type="ECO:0000313" key="2">
    <source>
        <dbReference type="Proteomes" id="UP000053989"/>
    </source>
</evidence>
<sequence>MGLLDLLPPSTKTNKARESVAVVQAAQLIVNLQSKPSAKKPVEWVGKVKERKVAGADIGNRLYAGRKRFLVTPSRRSTAPRS</sequence>
<keyword evidence="2" id="KW-1185">Reference proteome</keyword>